<dbReference type="EC" id="2.7.10.2" evidence="14"/>
<dbReference type="SUPFAM" id="SSF56112">
    <property type="entry name" value="Protein kinase-like (PK-like)"/>
    <property type="match status" value="1"/>
</dbReference>
<gene>
    <name evidence="15" type="ORF">PACLA_8A028666</name>
</gene>
<evidence type="ECO:0000256" key="1">
    <source>
        <dbReference type="ARBA" id="ARBA00008649"/>
    </source>
</evidence>
<protein>
    <recommendedName>
        <fullName evidence="14">Tyrosine-protein kinase</fullName>
        <ecNumber evidence="14">2.7.10.2</ecNumber>
    </recommendedName>
</protein>
<dbReference type="InterPro" id="IPR011009">
    <property type="entry name" value="Kinase-like_dom_sf"/>
</dbReference>
<keyword evidence="8" id="KW-0862">Zinc</keyword>
<keyword evidence="4" id="KW-0479">Metal-binding</keyword>
<dbReference type="InterPro" id="IPR001452">
    <property type="entry name" value="SH3_domain"/>
</dbReference>
<dbReference type="Gene3D" id="2.30.30.40">
    <property type="entry name" value="SH3 Domains"/>
    <property type="match status" value="1"/>
</dbReference>
<dbReference type="Pfam" id="PF00018">
    <property type="entry name" value="SH3_1"/>
    <property type="match status" value="1"/>
</dbReference>
<dbReference type="GO" id="GO:0004715">
    <property type="term" value="F:non-membrane spanning protein tyrosine kinase activity"/>
    <property type="evidence" value="ECO:0007669"/>
    <property type="project" value="UniProtKB-EC"/>
</dbReference>
<dbReference type="InterPro" id="IPR001245">
    <property type="entry name" value="Ser-Thr/Tyr_kinase_cat_dom"/>
</dbReference>
<dbReference type="AlphaFoldDB" id="A0A7D9E6W5"/>
<dbReference type="GO" id="GO:0008270">
    <property type="term" value="F:zinc ion binding"/>
    <property type="evidence" value="ECO:0007669"/>
    <property type="project" value="UniProtKB-KW"/>
</dbReference>
<dbReference type="OrthoDB" id="28230at2759"/>
<dbReference type="Gene3D" id="3.30.40.10">
    <property type="entry name" value="Zinc/RING finger domain, C3HC4 (zinc finger)"/>
    <property type="match status" value="2"/>
</dbReference>
<evidence type="ECO:0000256" key="12">
    <source>
        <dbReference type="ARBA" id="ARBA00023137"/>
    </source>
</evidence>
<comment type="similarity">
    <text evidence="1">Belongs to the SH3RF family.</text>
</comment>
<evidence type="ECO:0000256" key="5">
    <source>
        <dbReference type="ARBA" id="ARBA00022741"/>
    </source>
</evidence>
<dbReference type="InterPro" id="IPR036028">
    <property type="entry name" value="SH3-like_dom_sf"/>
</dbReference>
<dbReference type="InterPro" id="IPR000980">
    <property type="entry name" value="SH2"/>
</dbReference>
<evidence type="ECO:0000256" key="14">
    <source>
        <dbReference type="RuleBase" id="RU362096"/>
    </source>
</evidence>
<evidence type="ECO:0000256" key="6">
    <source>
        <dbReference type="ARBA" id="ARBA00022771"/>
    </source>
</evidence>
<comment type="caution">
    <text evidence="15">The sequence shown here is derived from an EMBL/GenBank/DDBJ whole genome shotgun (WGS) entry which is preliminary data.</text>
</comment>
<dbReference type="CDD" id="cd11845">
    <property type="entry name" value="SH3_Src_like"/>
    <property type="match status" value="1"/>
</dbReference>
<evidence type="ECO:0000256" key="13">
    <source>
        <dbReference type="ARBA" id="ARBA00051245"/>
    </source>
</evidence>
<evidence type="ECO:0000256" key="10">
    <source>
        <dbReference type="ARBA" id="ARBA00022843"/>
    </source>
</evidence>
<keyword evidence="7 14" id="KW-0418">Kinase</keyword>
<name>A0A7D9E6W5_PARCT</name>
<dbReference type="Gene3D" id="1.10.510.10">
    <property type="entry name" value="Transferase(Phosphotransferase) domain 1"/>
    <property type="match status" value="2"/>
</dbReference>
<keyword evidence="9 14" id="KW-0067">ATP-binding</keyword>
<dbReference type="PROSITE" id="PS50001">
    <property type="entry name" value="SH2"/>
    <property type="match status" value="1"/>
</dbReference>
<dbReference type="InterPro" id="IPR018957">
    <property type="entry name" value="Znf_C3HC4_RING-type"/>
</dbReference>
<evidence type="ECO:0000313" key="15">
    <source>
        <dbReference type="EMBL" id="CAB4001596.1"/>
    </source>
</evidence>
<evidence type="ECO:0000256" key="2">
    <source>
        <dbReference type="ARBA" id="ARBA00022443"/>
    </source>
</evidence>
<dbReference type="PROSITE" id="PS50002">
    <property type="entry name" value="SH3"/>
    <property type="match status" value="1"/>
</dbReference>
<accession>A0A7D9E6W5</accession>
<dbReference type="SUPFAM" id="SSF55550">
    <property type="entry name" value="SH2 domain"/>
    <property type="match status" value="1"/>
</dbReference>
<evidence type="ECO:0000313" key="16">
    <source>
        <dbReference type="Proteomes" id="UP001152795"/>
    </source>
</evidence>
<dbReference type="InterPro" id="IPR001841">
    <property type="entry name" value="Znf_RING"/>
</dbReference>
<evidence type="ECO:0000256" key="9">
    <source>
        <dbReference type="ARBA" id="ARBA00022840"/>
    </source>
</evidence>
<dbReference type="Proteomes" id="UP001152795">
    <property type="component" value="Unassembled WGS sequence"/>
</dbReference>
<comment type="similarity">
    <text evidence="14">Belongs to the protein kinase superfamily. Tyr protein kinase family.</text>
</comment>
<dbReference type="SMART" id="SM00326">
    <property type="entry name" value="SH3"/>
    <property type="match status" value="1"/>
</dbReference>
<dbReference type="InterPro" id="IPR000719">
    <property type="entry name" value="Prot_kinase_dom"/>
</dbReference>
<dbReference type="Pfam" id="PF00097">
    <property type="entry name" value="zf-C3HC4"/>
    <property type="match status" value="1"/>
</dbReference>
<keyword evidence="12 14" id="KW-0829">Tyrosine-protein kinase</keyword>
<dbReference type="PRINTS" id="PR00452">
    <property type="entry name" value="SH3DOMAIN"/>
</dbReference>
<keyword evidence="11" id="KW-0727">SH2 domain</keyword>
<keyword evidence="16" id="KW-1185">Reference proteome</keyword>
<keyword evidence="5 14" id="KW-0547">Nucleotide-binding</keyword>
<comment type="catalytic activity">
    <reaction evidence="13 14">
        <text>L-tyrosyl-[protein] + ATP = O-phospho-L-tyrosyl-[protein] + ADP + H(+)</text>
        <dbReference type="Rhea" id="RHEA:10596"/>
        <dbReference type="Rhea" id="RHEA-COMP:10136"/>
        <dbReference type="Rhea" id="RHEA-COMP:20101"/>
        <dbReference type="ChEBI" id="CHEBI:15378"/>
        <dbReference type="ChEBI" id="CHEBI:30616"/>
        <dbReference type="ChEBI" id="CHEBI:46858"/>
        <dbReference type="ChEBI" id="CHEBI:61978"/>
        <dbReference type="ChEBI" id="CHEBI:456216"/>
        <dbReference type="EC" id="2.7.10.2"/>
    </reaction>
</comment>
<keyword evidence="2" id="KW-0728">SH3 domain</keyword>
<dbReference type="InterPro" id="IPR017441">
    <property type="entry name" value="Protein_kinase_ATP_BS"/>
</dbReference>
<keyword evidence="10" id="KW-0832">Ubl conjugation</keyword>
<dbReference type="GO" id="GO:0005524">
    <property type="term" value="F:ATP binding"/>
    <property type="evidence" value="ECO:0007669"/>
    <property type="project" value="UniProtKB-UniRule"/>
</dbReference>
<evidence type="ECO:0000256" key="7">
    <source>
        <dbReference type="ARBA" id="ARBA00022777"/>
    </source>
</evidence>
<dbReference type="InterPro" id="IPR050198">
    <property type="entry name" value="Non-receptor_tyrosine_kinases"/>
</dbReference>
<dbReference type="PROSITE" id="PS50011">
    <property type="entry name" value="PROTEIN_KINASE_DOM"/>
    <property type="match status" value="1"/>
</dbReference>
<dbReference type="Gene3D" id="3.30.200.20">
    <property type="entry name" value="Phosphorylase Kinase, domain 1"/>
    <property type="match status" value="1"/>
</dbReference>
<dbReference type="InterPro" id="IPR036860">
    <property type="entry name" value="SH2_dom_sf"/>
</dbReference>
<proteinExistence type="inferred from homology"/>
<reference evidence="15" key="1">
    <citation type="submission" date="2020-04" db="EMBL/GenBank/DDBJ databases">
        <authorList>
            <person name="Alioto T."/>
            <person name="Alioto T."/>
            <person name="Gomez Garrido J."/>
        </authorList>
    </citation>
    <scope>NUCLEOTIDE SEQUENCE</scope>
    <source>
        <strain evidence="15">A484AB</strain>
    </source>
</reference>
<evidence type="ECO:0000256" key="8">
    <source>
        <dbReference type="ARBA" id="ARBA00022833"/>
    </source>
</evidence>
<keyword evidence="3 14" id="KW-0808">Transferase</keyword>
<dbReference type="Pfam" id="PF00017">
    <property type="entry name" value="SH2"/>
    <property type="match status" value="1"/>
</dbReference>
<dbReference type="PROSITE" id="PS00107">
    <property type="entry name" value="PROTEIN_KINASE_ATP"/>
    <property type="match status" value="1"/>
</dbReference>
<evidence type="ECO:0000256" key="4">
    <source>
        <dbReference type="ARBA" id="ARBA00022723"/>
    </source>
</evidence>
<dbReference type="InterPro" id="IPR013083">
    <property type="entry name" value="Znf_RING/FYVE/PHD"/>
</dbReference>
<dbReference type="Pfam" id="PF07714">
    <property type="entry name" value="PK_Tyr_Ser-Thr"/>
    <property type="match status" value="2"/>
</dbReference>
<dbReference type="PRINTS" id="PR00401">
    <property type="entry name" value="SH2DOMAIN"/>
</dbReference>
<dbReference type="SUPFAM" id="SSF49599">
    <property type="entry name" value="TRAF domain-like"/>
    <property type="match status" value="1"/>
</dbReference>
<dbReference type="PROSITE" id="PS50089">
    <property type="entry name" value="ZF_RING_2"/>
    <property type="match status" value="1"/>
</dbReference>
<keyword evidence="6" id="KW-0863">Zinc-finger</keyword>
<evidence type="ECO:0000256" key="11">
    <source>
        <dbReference type="ARBA" id="ARBA00022999"/>
    </source>
</evidence>
<dbReference type="EMBL" id="CACRXK020004130">
    <property type="protein sequence ID" value="CAB4001596.1"/>
    <property type="molecule type" value="Genomic_DNA"/>
</dbReference>
<dbReference type="SUPFAM" id="SSF50044">
    <property type="entry name" value="SH3-domain"/>
    <property type="match status" value="1"/>
</dbReference>
<organism evidence="15 16">
    <name type="scientific">Paramuricea clavata</name>
    <name type="common">Red gorgonian</name>
    <name type="synonym">Violescent sea-whip</name>
    <dbReference type="NCBI Taxonomy" id="317549"/>
    <lineage>
        <taxon>Eukaryota</taxon>
        <taxon>Metazoa</taxon>
        <taxon>Cnidaria</taxon>
        <taxon>Anthozoa</taxon>
        <taxon>Octocorallia</taxon>
        <taxon>Malacalcyonacea</taxon>
        <taxon>Plexauridae</taxon>
        <taxon>Paramuricea</taxon>
    </lineage>
</organism>
<dbReference type="FunFam" id="3.30.200.20:FF:000053">
    <property type="entry name" value="Tyrosine-protein kinase"/>
    <property type="match status" value="1"/>
</dbReference>
<sequence length="663" mass="75763">MASYDTGWEDELFQHPVSQTFHCGICLNVLKDPVSCRHDEHLFCRACITIHLMNFQTCPSCMEPLTVESLRQAPRTVTNLLSELKIRCQFFDRGCGQFVELGDLERHVTDCGFAPAVCSNEGCQLEVNKQDLLHLETAVCELRRVKCHNCNEIRQEMDTVKVNLAAMNEKLKGVGEQSARHDKQMDRKQEDVKTEVVAKVELVQEQLRGQLNKQEECNRQLKADNVEMKRSLNEITKSPGKKEQPYSPTGGVLLFVALFDYDARTSQDLTFRKGDYLEVKQENTTYDWCYAKSRSTKQEGYIPSNYVAEVKTLEAEDWFYGKISRTEARKFLLSPANKHGAYLIREREHALFNNFALSVRDGDVVKHYRIDCQALDNKQGFFITKRREFTTLQDLVEHYKKKADGLCDKLSAACSYELEKPQTVGLSYNMADKWEIDKSAVKFVKKLGVGNFGEVWQGIWNGTTPVAIKTLREGTVQPEAFLKEAEIMKKLIHPKLVQLYAVCSREEPIYIVTELMTKGSLLEYLHGEGRSILDMPKMIDISAQVAEGMEFLESHGFVHRNLAARNVLVGDGLVVKIADFGLSRVLVIEDIYEAHEVIDGLEPSLLNIMVIRKVADTNYRMPKPAKVPEKLYAIMLKCWSAAAEERPTFETLAWQLKDYYQDN</sequence>
<dbReference type="SMART" id="SM00252">
    <property type="entry name" value="SH2"/>
    <property type="match status" value="1"/>
</dbReference>
<dbReference type="SUPFAM" id="SSF57850">
    <property type="entry name" value="RING/U-box"/>
    <property type="match status" value="1"/>
</dbReference>
<dbReference type="Gene3D" id="3.30.505.10">
    <property type="entry name" value="SH2 domain"/>
    <property type="match status" value="1"/>
</dbReference>
<dbReference type="PANTHER" id="PTHR24418">
    <property type="entry name" value="TYROSINE-PROTEIN KINASE"/>
    <property type="match status" value="1"/>
</dbReference>
<evidence type="ECO:0000256" key="3">
    <source>
        <dbReference type="ARBA" id="ARBA00022679"/>
    </source>
</evidence>